<evidence type="ECO:0000313" key="4">
    <source>
        <dbReference type="Proteomes" id="UP000305887"/>
    </source>
</evidence>
<dbReference type="SUPFAM" id="SSF52540">
    <property type="entry name" value="P-loop containing nucleoside triphosphate hydrolases"/>
    <property type="match status" value="1"/>
</dbReference>
<dbReference type="InterPro" id="IPR038729">
    <property type="entry name" value="Rad50/SbcC_AAA"/>
</dbReference>
<dbReference type="Gene3D" id="3.40.50.300">
    <property type="entry name" value="P-loop containing nucleotide triphosphate hydrolases"/>
    <property type="match status" value="2"/>
</dbReference>
<feature type="coiled-coil region" evidence="1">
    <location>
        <begin position="565"/>
        <end position="704"/>
    </location>
</feature>
<dbReference type="Proteomes" id="UP000305887">
    <property type="component" value="Unassembled WGS sequence"/>
</dbReference>
<evidence type="ECO:0000256" key="1">
    <source>
        <dbReference type="SAM" id="Coils"/>
    </source>
</evidence>
<sequence length="877" mass="96794">MQLRRIEVRDFRKLQHVVVEDLRDGLNVVVGDNEAGKSTLLAALRTVLFERHRIGGKVAQGMMPFGQTVRPEIRLDFDLGGERWRLRKAFCQKPEAELEGSRERLTGDAVEERLAELLGFTPPGAGGSKPAEHQGAYGLLWVQQGTAHESLGVGAGRDSIASALETEVGQVLGGERGRALLSAAEKRRQDFWTKLDKPRGAWKDLRDEVEALETERAELVRRFEAHDGKVSELASRQDALARHAHEDSLGQAQRDLGAARRAMAEAERLDQGLREAETRGKLASAARDAALDRRNARLALIRRAEEAARAWNHAQVESRSVAGLLAAQAAASEKQAQRLRGLREELVSAGAQVGHLEQALRRGRAREDLRRLETQLSGAEEADRLRREALNVVRSIRITPATLREIEGLQQRLDRATAQRQAASVRIDFTPEQGRRAQVDGRAHDPATPVWLSQDSDLTLEGYGRLRVHPGGGARDLVQQSEEAERVLMERLHADGVADLAQARSELQRRLAGEQEAQAQLRLIEALAPQGLDALRQEVESQRALLAQPNADPNLSTKASSEAALDAARLTQRSASQAVEAAEAEAGQAEATRVATDRELATLEGRAAGLARDNEALARELIEVRSAAADEALDRVLGQAEAELREAQAEVARARAALDASDPEIVRLELRRAEKAEEAIRADIDRLTRGKRDLEVELSALGREGVGEALAEAEGKLELRRRQLLERGHEAEASRLLHEALTGAQRESKDRWLGPVRERVRPYLRILQPDADVVLNETTLEIEGFRRGDREEAFHDLSIGAREQVAVITRLALADILRGSNRPSAVILDDALVNTDEGRLARMHLVLHKAAENLQVLVLTCRERDFRQLGAPVTRIR</sequence>
<evidence type="ECO:0000259" key="2">
    <source>
        <dbReference type="Pfam" id="PF13476"/>
    </source>
</evidence>
<gene>
    <name evidence="3" type="ORF">FHG66_01565</name>
</gene>
<dbReference type="RefSeq" id="WP_139074926.1">
    <property type="nucleotide sequence ID" value="NZ_VDFU01000001.1"/>
</dbReference>
<dbReference type="PANTHER" id="PTHR41259:SF1">
    <property type="entry name" value="DOUBLE-STRAND BREAK REPAIR RAD50 ATPASE, PUTATIVE-RELATED"/>
    <property type="match status" value="1"/>
</dbReference>
<feature type="coiled-coil region" evidence="1">
    <location>
        <begin position="202"/>
        <end position="279"/>
    </location>
</feature>
<keyword evidence="4" id="KW-1185">Reference proteome</keyword>
<dbReference type="AlphaFoldDB" id="A0A5C4N9P2"/>
<protein>
    <recommendedName>
        <fullName evidence="2">Rad50/SbcC-type AAA domain-containing protein</fullName>
    </recommendedName>
</protein>
<dbReference type="PANTHER" id="PTHR41259">
    <property type="entry name" value="DOUBLE-STRAND BREAK REPAIR RAD50 ATPASE, PUTATIVE-RELATED"/>
    <property type="match status" value="1"/>
</dbReference>
<dbReference type="Pfam" id="PF13476">
    <property type="entry name" value="AAA_23"/>
    <property type="match status" value="1"/>
</dbReference>
<accession>A0A5C4N9P2</accession>
<name>A0A5C4N9P2_9RHOB</name>
<dbReference type="EMBL" id="VDFU01000001">
    <property type="protein sequence ID" value="TNC53002.1"/>
    <property type="molecule type" value="Genomic_DNA"/>
</dbReference>
<organism evidence="3 4">
    <name type="scientific">Rubellimicrobium rubrum</name>
    <dbReference type="NCBI Taxonomy" id="2585369"/>
    <lineage>
        <taxon>Bacteria</taxon>
        <taxon>Pseudomonadati</taxon>
        <taxon>Pseudomonadota</taxon>
        <taxon>Alphaproteobacteria</taxon>
        <taxon>Rhodobacterales</taxon>
        <taxon>Roseobacteraceae</taxon>
        <taxon>Rubellimicrobium</taxon>
    </lineage>
</organism>
<feature type="domain" description="Rad50/SbcC-type AAA" evidence="2">
    <location>
        <begin position="5"/>
        <end position="77"/>
    </location>
</feature>
<dbReference type="OrthoDB" id="7069379at2"/>
<reference evidence="3 4" key="1">
    <citation type="submission" date="2019-06" db="EMBL/GenBank/DDBJ databases">
        <title>YIM 131921 draft genome.</title>
        <authorList>
            <person name="Jiang L."/>
        </authorList>
    </citation>
    <scope>NUCLEOTIDE SEQUENCE [LARGE SCALE GENOMIC DNA]</scope>
    <source>
        <strain evidence="3 4">YIM 131921</strain>
    </source>
</reference>
<keyword evidence="1" id="KW-0175">Coiled coil</keyword>
<evidence type="ECO:0000313" key="3">
    <source>
        <dbReference type="EMBL" id="TNC53002.1"/>
    </source>
</evidence>
<proteinExistence type="predicted"/>
<dbReference type="InterPro" id="IPR027417">
    <property type="entry name" value="P-loop_NTPase"/>
</dbReference>
<comment type="caution">
    <text evidence="3">The sequence shown here is derived from an EMBL/GenBank/DDBJ whole genome shotgun (WGS) entry which is preliminary data.</text>
</comment>